<evidence type="ECO:0000313" key="2">
    <source>
        <dbReference type="EMBL" id="MBB6445770.1"/>
    </source>
</evidence>
<feature type="transmembrane region" description="Helical" evidence="1">
    <location>
        <begin position="38"/>
        <end position="62"/>
    </location>
</feature>
<dbReference type="InterPro" id="IPR007436">
    <property type="entry name" value="DUF485"/>
</dbReference>
<name>A0A7X0HRX2_9BACI</name>
<sequence>MENYAKTDVVQQKEPNYDFEKIAGSQDFKHLLNTKKKFLIPSTIIFLSLYFLLPILTSYTTILNEPAIGSISWTWIYSMGLFVMTWVLCMTYVKKAAKFDSMAEEIVENQGEQKL</sequence>
<dbReference type="AlphaFoldDB" id="A0A7X0HRX2"/>
<keyword evidence="1" id="KW-1133">Transmembrane helix</keyword>
<feature type="transmembrane region" description="Helical" evidence="1">
    <location>
        <begin position="74"/>
        <end position="93"/>
    </location>
</feature>
<protein>
    <submittedName>
        <fullName evidence="2">Uncharacterized membrane protein (DUF485 family)</fullName>
    </submittedName>
</protein>
<proteinExistence type="predicted"/>
<comment type="caution">
    <text evidence="2">The sequence shown here is derived from an EMBL/GenBank/DDBJ whole genome shotgun (WGS) entry which is preliminary data.</text>
</comment>
<evidence type="ECO:0000256" key="1">
    <source>
        <dbReference type="SAM" id="Phobius"/>
    </source>
</evidence>
<dbReference type="Proteomes" id="UP000531594">
    <property type="component" value="Unassembled WGS sequence"/>
</dbReference>
<accession>A0A7X0HRX2</accession>
<organism evidence="2 3">
    <name type="scientific">Bacillus benzoevorans</name>
    <dbReference type="NCBI Taxonomy" id="1456"/>
    <lineage>
        <taxon>Bacteria</taxon>
        <taxon>Bacillati</taxon>
        <taxon>Bacillota</taxon>
        <taxon>Bacilli</taxon>
        <taxon>Bacillales</taxon>
        <taxon>Bacillaceae</taxon>
        <taxon>Bacillus</taxon>
    </lineage>
</organism>
<dbReference type="EMBL" id="JACHGK010000007">
    <property type="protein sequence ID" value="MBB6445770.1"/>
    <property type="molecule type" value="Genomic_DNA"/>
</dbReference>
<dbReference type="PANTHER" id="PTHR38441:SF1">
    <property type="entry name" value="MEMBRANE PROTEIN"/>
    <property type="match status" value="1"/>
</dbReference>
<keyword evidence="3" id="KW-1185">Reference proteome</keyword>
<evidence type="ECO:0000313" key="3">
    <source>
        <dbReference type="Proteomes" id="UP000531594"/>
    </source>
</evidence>
<dbReference type="PANTHER" id="PTHR38441">
    <property type="entry name" value="INTEGRAL MEMBRANE PROTEIN-RELATED"/>
    <property type="match status" value="1"/>
</dbReference>
<dbReference type="Pfam" id="PF04341">
    <property type="entry name" value="DUF485"/>
    <property type="match status" value="1"/>
</dbReference>
<gene>
    <name evidence="2" type="ORF">HNR53_002395</name>
</gene>
<keyword evidence="1" id="KW-0472">Membrane</keyword>
<reference evidence="2 3" key="1">
    <citation type="submission" date="2020-08" db="EMBL/GenBank/DDBJ databases">
        <title>Genomic Encyclopedia of Type Strains, Phase IV (KMG-IV): sequencing the most valuable type-strain genomes for metagenomic binning, comparative biology and taxonomic classification.</title>
        <authorList>
            <person name="Goeker M."/>
        </authorList>
    </citation>
    <scope>NUCLEOTIDE SEQUENCE [LARGE SCALE GENOMIC DNA]</scope>
    <source>
        <strain evidence="2 3">DSM 5391</strain>
    </source>
</reference>
<keyword evidence="1" id="KW-0812">Transmembrane</keyword>